<dbReference type="EMBL" id="LR899013">
    <property type="protein sequence ID" value="CAD7090932.1"/>
    <property type="molecule type" value="Genomic_DNA"/>
</dbReference>
<dbReference type="GO" id="GO:0007165">
    <property type="term" value="P:signal transduction"/>
    <property type="evidence" value="ECO:0007669"/>
    <property type="project" value="UniProtKB-KW"/>
</dbReference>
<evidence type="ECO:0000313" key="8">
    <source>
        <dbReference type="Proteomes" id="UP000594454"/>
    </source>
</evidence>
<keyword evidence="5 6" id="KW-0472">Membrane</keyword>
<feature type="transmembrane region" description="Helical" evidence="6">
    <location>
        <begin position="55"/>
        <end position="72"/>
    </location>
</feature>
<keyword evidence="6" id="KW-0807">Transducer</keyword>
<keyword evidence="6" id="KW-0675">Receptor</keyword>
<evidence type="ECO:0000256" key="1">
    <source>
        <dbReference type="ARBA" id="ARBA00004651"/>
    </source>
</evidence>
<dbReference type="Proteomes" id="UP000594454">
    <property type="component" value="Chromosome 5"/>
</dbReference>
<dbReference type="Pfam" id="PF08395">
    <property type="entry name" value="7tm_7"/>
    <property type="match status" value="1"/>
</dbReference>
<dbReference type="OrthoDB" id="8067175at2759"/>
<dbReference type="InterPro" id="IPR013604">
    <property type="entry name" value="7TM_chemorcpt"/>
</dbReference>
<keyword evidence="3 6" id="KW-0812">Transmembrane</keyword>
<keyword evidence="8" id="KW-1185">Reference proteome</keyword>
<proteinExistence type="inferred from homology"/>
<evidence type="ECO:0000313" key="7">
    <source>
        <dbReference type="EMBL" id="CAD7090932.1"/>
    </source>
</evidence>
<evidence type="ECO:0000256" key="4">
    <source>
        <dbReference type="ARBA" id="ARBA00022989"/>
    </source>
</evidence>
<evidence type="ECO:0000256" key="6">
    <source>
        <dbReference type="RuleBase" id="RU363108"/>
    </source>
</evidence>
<comment type="similarity">
    <text evidence="6">Belongs to the insect chemoreceptor superfamily. Gustatory receptor (GR) family.</text>
</comment>
<protein>
    <recommendedName>
        <fullName evidence="6">Gustatory receptor</fullName>
    </recommendedName>
</protein>
<dbReference type="GO" id="GO:0050909">
    <property type="term" value="P:sensory perception of taste"/>
    <property type="evidence" value="ECO:0007669"/>
    <property type="project" value="InterPro"/>
</dbReference>
<comment type="subcellular location">
    <subcellularLocation>
        <location evidence="1 6">Cell membrane</location>
        <topology evidence="1 6">Multi-pass membrane protein</topology>
    </subcellularLocation>
</comment>
<feature type="transmembrane region" description="Helical" evidence="6">
    <location>
        <begin position="174"/>
        <end position="195"/>
    </location>
</feature>
<comment type="function">
    <text evidence="6">Gustatory receptor which mediates acceptance or avoidance behavior, depending on its substrates.</text>
</comment>
<reference evidence="7 8" key="1">
    <citation type="submission" date="2020-11" db="EMBL/GenBank/DDBJ databases">
        <authorList>
            <person name="Wallbank WR R."/>
            <person name="Pardo Diaz C."/>
            <person name="Kozak K."/>
            <person name="Martin S."/>
            <person name="Jiggins C."/>
            <person name="Moest M."/>
            <person name="Warren A I."/>
            <person name="Generalovic N T."/>
            <person name="Byers J.R.P. K."/>
            <person name="Montejo-Kovacevich G."/>
            <person name="Yen C E."/>
        </authorList>
    </citation>
    <scope>NUCLEOTIDE SEQUENCE [LARGE SCALE GENOMIC DNA]</scope>
</reference>
<evidence type="ECO:0000256" key="5">
    <source>
        <dbReference type="ARBA" id="ARBA00023136"/>
    </source>
</evidence>
<comment type="caution">
    <text evidence="6">Lacks conserved residue(s) required for the propagation of feature annotation.</text>
</comment>
<feature type="transmembrane region" description="Helical" evidence="6">
    <location>
        <begin position="84"/>
        <end position="107"/>
    </location>
</feature>
<dbReference type="AlphaFoldDB" id="A0A7R8Z2J9"/>
<organism evidence="7 8">
    <name type="scientific">Hermetia illucens</name>
    <name type="common">Black soldier fly</name>
    <dbReference type="NCBI Taxonomy" id="343691"/>
    <lineage>
        <taxon>Eukaryota</taxon>
        <taxon>Metazoa</taxon>
        <taxon>Ecdysozoa</taxon>
        <taxon>Arthropoda</taxon>
        <taxon>Hexapoda</taxon>
        <taxon>Insecta</taxon>
        <taxon>Pterygota</taxon>
        <taxon>Neoptera</taxon>
        <taxon>Endopterygota</taxon>
        <taxon>Diptera</taxon>
        <taxon>Brachycera</taxon>
        <taxon>Stratiomyomorpha</taxon>
        <taxon>Stratiomyidae</taxon>
        <taxon>Hermetiinae</taxon>
        <taxon>Hermetia</taxon>
    </lineage>
</organism>
<keyword evidence="4 6" id="KW-1133">Transmembrane helix</keyword>
<dbReference type="GO" id="GO:0005886">
    <property type="term" value="C:plasma membrane"/>
    <property type="evidence" value="ECO:0007669"/>
    <property type="project" value="UniProtKB-SubCell"/>
</dbReference>
<feature type="transmembrane region" description="Helical" evidence="6">
    <location>
        <begin position="286"/>
        <end position="303"/>
    </location>
</feature>
<dbReference type="InParanoid" id="A0A7R8Z2J9"/>
<keyword evidence="2 6" id="KW-1003">Cell membrane</keyword>
<feature type="transmembrane region" description="Helical" evidence="6">
    <location>
        <begin position="207"/>
        <end position="228"/>
    </location>
</feature>
<sequence length="307" mass="35653">MVCFAISAIWKHLLMQNRIIDDINNISSIMRKFTAKTKCKIVSSDFLKLLLSKGLLAQIQCILEVYIGIYLFSIEKTEDLIRWIFYSCTMQLVGAILNAFFVFMISIEQVFKLCTNQLNAIMGKLNEKLSKNYRSSNVNVFCEISDEIDEVMVLWKETYIVYTRVQEMFNFQNFVLLLGTYCNTVLQLYHSFVIYQSKSTESLTHSLYQELLFGTCAFGEMILFVYAASSAWETSRNVIDYFEQILTLPAIDERLAQNVQGHMMNSLLQVSKVTIYKMVDLDRQTMPFLVTATILYLTLLIQFHKTH</sequence>
<evidence type="ECO:0000256" key="2">
    <source>
        <dbReference type="ARBA" id="ARBA00022475"/>
    </source>
</evidence>
<name>A0A7R8Z2J9_HERIL</name>
<accession>A0A7R8Z2J9</accession>
<gene>
    <name evidence="7" type="ORF">HERILL_LOCUS13386</name>
</gene>
<evidence type="ECO:0000256" key="3">
    <source>
        <dbReference type="ARBA" id="ARBA00022692"/>
    </source>
</evidence>